<gene>
    <name evidence="1" type="ORF">MNBD_GAMMA09-2959</name>
</gene>
<sequence>MKYLIVSAIGLLLLVLLQIDDELSSTSQKWVAKLENDRVADSKAYHYLSGIMASKGEDVMSTGKARCSAYKKIEESARPFDNEIVFDDYAENKKLLKPDPDNKIYCKLWQRDCINKVLKNSSKWKSELEAHSELLERYRTFLTLTDFITLTKPSLFELNLEYDYLRYGNRLVILESLIQAESGFPEKAMDSLVEDIKKFRRQLVVADNLIHKMFFVNMIADNLNIMAYISNRYNYHRDTEISYLTPAELSVKNPVIREFGMIYYLYINLNENPEIFEVDGNMPAWLVRIIFKPNKTINQAARVFEKIIYMSTVTPQEFAAFQLSEDEVLDEDIDLFNFAGSVLNNIASPDYYIYIARLYDLNCKISLVNYLLADKSSLPVNPYYPSSNALETGDGEICFNGPYKDETGLRCIRNRI</sequence>
<name>A0A3B0XAQ8_9ZZZZ</name>
<evidence type="ECO:0000313" key="1">
    <source>
        <dbReference type="EMBL" id="VAW65395.1"/>
    </source>
</evidence>
<reference evidence="1" key="1">
    <citation type="submission" date="2018-06" db="EMBL/GenBank/DDBJ databases">
        <authorList>
            <person name="Zhirakovskaya E."/>
        </authorList>
    </citation>
    <scope>NUCLEOTIDE SEQUENCE</scope>
</reference>
<organism evidence="1">
    <name type="scientific">hydrothermal vent metagenome</name>
    <dbReference type="NCBI Taxonomy" id="652676"/>
    <lineage>
        <taxon>unclassified sequences</taxon>
        <taxon>metagenomes</taxon>
        <taxon>ecological metagenomes</taxon>
    </lineage>
</organism>
<dbReference type="AlphaFoldDB" id="A0A3B0XAQ8"/>
<proteinExistence type="predicted"/>
<accession>A0A3B0XAQ8</accession>
<dbReference type="EMBL" id="UOFI01000067">
    <property type="protein sequence ID" value="VAW65395.1"/>
    <property type="molecule type" value="Genomic_DNA"/>
</dbReference>
<protein>
    <submittedName>
        <fullName evidence="1">Uncharacterized protein</fullName>
    </submittedName>
</protein>